<sequence length="62" mass="6347">MWPVAAILFGVYIPLVHAVVPPSSSSTDLSLSIHPSVAFLLRFSPPIPAAFIFAAPGASSGA</sequence>
<keyword evidence="3" id="KW-1185">Reference proteome</keyword>
<proteinExistence type="predicted"/>
<comment type="caution">
    <text evidence="2">The sequence shown here is derived from an EMBL/GenBank/DDBJ whole genome shotgun (WGS) entry which is preliminary data.</text>
</comment>
<evidence type="ECO:0008006" key="4">
    <source>
        <dbReference type="Google" id="ProtNLM"/>
    </source>
</evidence>
<name>A0A8T0TJ53_PANVG</name>
<gene>
    <name evidence="2" type="ORF">PVAP13_4KG057076</name>
</gene>
<feature type="signal peptide" evidence="1">
    <location>
        <begin position="1"/>
        <end position="18"/>
    </location>
</feature>
<evidence type="ECO:0000256" key="1">
    <source>
        <dbReference type="SAM" id="SignalP"/>
    </source>
</evidence>
<evidence type="ECO:0000313" key="2">
    <source>
        <dbReference type="EMBL" id="KAG2609093.1"/>
    </source>
</evidence>
<keyword evidence="1" id="KW-0732">Signal</keyword>
<dbReference type="AlphaFoldDB" id="A0A8T0TJ53"/>
<accession>A0A8T0TJ53</accession>
<protein>
    <recommendedName>
        <fullName evidence="4">Secreted peptide</fullName>
    </recommendedName>
</protein>
<evidence type="ECO:0000313" key="3">
    <source>
        <dbReference type="Proteomes" id="UP000823388"/>
    </source>
</evidence>
<dbReference type="Proteomes" id="UP000823388">
    <property type="component" value="Chromosome 4K"/>
</dbReference>
<feature type="chain" id="PRO_5035890956" description="Secreted peptide" evidence="1">
    <location>
        <begin position="19"/>
        <end position="62"/>
    </location>
</feature>
<dbReference type="EMBL" id="CM029043">
    <property type="protein sequence ID" value="KAG2609093.1"/>
    <property type="molecule type" value="Genomic_DNA"/>
</dbReference>
<organism evidence="2 3">
    <name type="scientific">Panicum virgatum</name>
    <name type="common">Blackwell switchgrass</name>
    <dbReference type="NCBI Taxonomy" id="38727"/>
    <lineage>
        <taxon>Eukaryota</taxon>
        <taxon>Viridiplantae</taxon>
        <taxon>Streptophyta</taxon>
        <taxon>Embryophyta</taxon>
        <taxon>Tracheophyta</taxon>
        <taxon>Spermatophyta</taxon>
        <taxon>Magnoliopsida</taxon>
        <taxon>Liliopsida</taxon>
        <taxon>Poales</taxon>
        <taxon>Poaceae</taxon>
        <taxon>PACMAD clade</taxon>
        <taxon>Panicoideae</taxon>
        <taxon>Panicodae</taxon>
        <taxon>Paniceae</taxon>
        <taxon>Panicinae</taxon>
        <taxon>Panicum</taxon>
        <taxon>Panicum sect. Hiantes</taxon>
    </lineage>
</organism>
<reference evidence="2" key="1">
    <citation type="submission" date="2020-05" db="EMBL/GenBank/DDBJ databases">
        <title>WGS assembly of Panicum virgatum.</title>
        <authorList>
            <person name="Lovell J.T."/>
            <person name="Jenkins J."/>
            <person name="Shu S."/>
            <person name="Juenger T.E."/>
            <person name="Schmutz J."/>
        </authorList>
    </citation>
    <scope>NUCLEOTIDE SEQUENCE</scope>
    <source>
        <strain evidence="2">AP13</strain>
    </source>
</reference>